<reference evidence="1" key="3">
    <citation type="submission" date="2022-06" db="UniProtKB">
        <authorList>
            <consortium name="EnsemblPlants"/>
        </authorList>
    </citation>
    <scope>IDENTIFICATION</scope>
</reference>
<dbReference type="Gramene" id="TuG1812G0400003899.01.T01">
    <property type="protein sequence ID" value="TuG1812G0400003899.01.T01"/>
    <property type="gene ID" value="TuG1812G0400003899.01"/>
</dbReference>
<reference evidence="1" key="2">
    <citation type="submission" date="2018-03" db="EMBL/GenBank/DDBJ databases">
        <title>The Triticum urartu genome reveals the dynamic nature of wheat genome evolution.</title>
        <authorList>
            <person name="Ling H."/>
            <person name="Ma B."/>
            <person name="Shi X."/>
            <person name="Liu H."/>
            <person name="Dong L."/>
            <person name="Sun H."/>
            <person name="Cao Y."/>
            <person name="Gao Q."/>
            <person name="Zheng S."/>
            <person name="Li Y."/>
            <person name="Yu Y."/>
            <person name="Du H."/>
            <person name="Qi M."/>
            <person name="Li Y."/>
            <person name="Yu H."/>
            <person name="Cui Y."/>
            <person name="Wang N."/>
            <person name="Chen C."/>
            <person name="Wu H."/>
            <person name="Zhao Y."/>
            <person name="Zhang J."/>
            <person name="Li Y."/>
            <person name="Zhou W."/>
            <person name="Zhang B."/>
            <person name="Hu W."/>
            <person name="Eijk M."/>
            <person name="Tang J."/>
            <person name="Witsenboer H."/>
            <person name="Zhao S."/>
            <person name="Li Z."/>
            <person name="Zhang A."/>
            <person name="Wang D."/>
            <person name="Liang C."/>
        </authorList>
    </citation>
    <scope>NUCLEOTIDE SEQUENCE [LARGE SCALE GENOMIC DNA]</scope>
    <source>
        <strain evidence="1">cv. G1812</strain>
    </source>
</reference>
<name>A0A8R7UDP1_TRIUA</name>
<keyword evidence="2" id="KW-1185">Reference proteome</keyword>
<sequence>MYYYMGSIKITSCESSFKSSARPVTVSRRLVYCGEQGDRGVEQMCVASRSWPMQRLSYSWLLVLPRQSSLPHVGCSRASMFSVCSLNAFQLIYFPIKSLIIFVFPYSAQESLHMLVPHLSDFYFSRMQPKPDVAVTKKGEIGGSLHYSCWTFRKQTKF</sequence>
<dbReference type="Proteomes" id="UP000015106">
    <property type="component" value="Chromosome 4"/>
</dbReference>
<accession>A0A8R7UDP1</accession>
<organism evidence="1 2">
    <name type="scientific">Triticum urartu</name>
    <name type="common">Red wild einkorn</name>
    <name type="synonym">Crithodium urartu</name>
    <dbReference type="NCBI Taxonomy" id="4572"/>
    <lineage>
        <taxon>Eukaryota</taxon>
        <taxon>Viridiplantae</taxon>
        <taxon>Streptophyta</taxon>
        <taxon>Embryophyta</taxon>
        <taxon>Tracheophyta</taxon>
        <taxon>Spermatophyta</taxon>
        <taxon>Magnoliopsida</taxon>
        <taxon>Liliopsida</taxon>
        <taxon>Poales</taxon>
        <taxon>Poaceae</taxon>
        <taxon>BOP clade</taxon>
        <taxon>Pooideae</taxon>
        <taxon>Triticodae</taxon>
        <taxon>Triticeae</taxon>
        <taxon>Triticinae</taxon>
        <taxon>Triticum</taxon>
    </lineage>
</organism>
<dbReference type="AlphaFoldDB" id="A0A8R7UDP1"/>
<evidence type="ECO:0000313" key="1">
    <source>
        <dbReference type="EnsemblPlants" id="TuG1812G0400003899.01.T01"/>
    </source>
</evidence>
<evidence type="ECO:0000313" key="2">
    <source>
        <dbReference type="Proteomes" id="UP000015106"/>
    </source>
</evidence>
<proteinExistence type="predicted"/>
<dbReference type="EnsemblPlants" id="TuG1812G0400003899.01.T01">
    <property type="protein sequence ID" value="TuG1812G0400003899.01.T01"/>
    <property type="gene ID" value="TuG1812G0400003899.01"/>
</dbReference>
<reference evidence="2" key="1">
    <citation type="journal article" date="2013" name="Nature">
        <title>Draft genome of the wheat A-genome progenitor Triticum urartu.</title>
        <authorList>
            <person name="Ling H.Q."/>
            <person name="Zhao S."/>
            <person name="Liu D."/>
            <person name="Wang J."/>
            <person name="Sun H."/>
            <person name="Zhang C."/>
            <person name="Fan H."/>
            <person name="Li D."/>
            <person name="Dong L."/>
            <person name="Tao Y."/>
            <person name="Gao C."/>
            <person name="Wu H."/>
            <person name="Li Y."/>
            <person name="Cui Y."/>
            <person name="Guo X."/>
            <person name="Zheng S."/>
            <person name="Wang B."/>
            <person name="Yu K."/>
            <person name="Liang Q."/>
            <person name="Yang W."/>
            <person name="Lou X."/>
            <person name="Chen J."/>
            <person name="Feng M."/>
            <person name="Jian J."/>
            <person name="Zhang X."/>
            <person name="Luo G."/>
            <person name="Jiang Y."/>
            <person name="Liu J."/>
            <person name="Wang Z."/>
            <person name="Sha Y."/>
            <person name="Zhang B."/>
            <person name="Wu H."/>
            <person name="Tang D."/>
            <person name="Shen Q."/>
            <person name="Xue P."/>
            <person name="Zou S."/>
            <person name="Wang X."/>
            <person name="Liu X."/>
            <person name="Wang F."/>
            <person name="Yang Y."/>
            <person name="An X."/>
            <person name="Dong Z."/>
            <person name="Zhang K."/>
            <person name="Zhang X."/>
            <person name="Luo M.C."/>
            <person name="Dvorak J."/>
            <person name="Tong Y."/>
            <person name="Wang J."/>
            <person name="Yang H."/>
            <person name="Li Z."/>
            <person name="Wang D."/>
            <person name="Zhang A."/>
            <person name="Wang J."/>
        </authorList>
    </citation>
    <scope>NUCLEOTIDE SEQUENCE</scope>
    <source>
        <strain evidence="2">cv. G1812</strain>
    </source>
</reference>
<protein>
    <submittedName>
        <fullName evidence="1">Uncharacterized protein</fullName>
    </submittedName>
</protein>